<protein>
    <submittedName>
        <fullName evidence="1">Uncharacterized protein</fullName>
    </submittedName>
</protein>
<dbReference type="EMBL" id="KE690217">
    <property type="protein sequence ID" value="ERE48646.1"/>
    <property type="molecule type" value="Genomic_DNA"/>
</dbReference>
<dbReference type="AlphaFoldDB" id="A0A061HV89"/>
<evidence type="ECO:0000313" key="1">
    <source>
        <dbReference type="EMBL" id="ERE48646.1"/>
    </source>
</evidence>
<evidence type="ECO:0000313" key="2">
    <source>
        <dbReference type="Proteomes" id="UP000030759"/>
    </source>
</evidence>
<proteinExistence type="predicted"/>
<dbReference type="Proteomes" id="UP000030759">
    <property type="component" value="Unassembled WGS sequence"/>
</dbReference>
<name>A0A061HV89_CRIGR</name>
<organism evidence="1 2">
    <name type="scientific">Cricetulus griseus</name>
    <name type="common">Chinese hamster</name>
    <name type="synonym">Cricetulus barabensis griseus</name>
    <dbReference type="NCBI Taxonomy" id="10029"/>
    <lineage>
        <taxon>Eukaryota</taxon>
        <taxon>Metazoa</taxon>
        <taxon>Chordata</taxon>
        <taxon>Craniata</taxon>
        <taxon>Vertebrata</taxon>
        <taxon>Euteleostomi</taxon>
        <taxon>Mammalia</taxon>
        <taxon>Eutheria</taxon>
        <taxon>Euarchontoglires</taxon>
        <taxon>Glires</taxon>
        <taxon>Rodentia</taxon>
        <taxon>Myomorpha</taxon>
        <taxon>Muroidea</taxon>
        <taxon>Cricetidae</taxon>
        <taxon>Cricetinae</taxon>
        <taxon>Cricetulus</taxon>
    </lineage>
</organism>
<sequence length="211" mass="23252">MELEACFHMAIDERPDEKLEFDHWLTNEAPHSHEVPPQNLARHAWLAGLAYADKHPVNPTSPASAPPNGEVVVTWNPEQTRILAVTRQNDEGQVLHVIALAPSENGHATASPPAAGLVEKLNDVLHKAMRQSVPRTPEQIRQFLGGNFSSVQFAKGDVTPHEDDTYSVTAHDLITAFQWLDLPDLELETLAQDGLAVSRVLAVTQESEQQT</sequence>
<accession>A0A061HV89</accession>
<feature type="non-terminal residue" evidence="1">
    <location>
        <position position="211"/>
    </location>
</feature>
<gene>
    <name evidence="1" type="ORF">H671_21562</name>
</gene>
<reference evidence="2" key="1">
    <citation type="journal article" date="2013" name="Nat. Biotechnol.">
        <title>Chinese hamster genome sequenced from sorted chromosomes.</title>
        <authorList>
            <person name="Brinkrolf K."/>
            <person name="Rupp O."/>
            <person name="Laux H."/>
            <person name="Kollin F."/>
            <person name="Ernst W."/>
            <person name="Linke B."/>
            <person name="Kofler R."/>
            <person name="Romand S."/>
            <person name="Hesse F."/>
            <person name="Budach W.E."/>
            <person name="Galosy S."/>
            <person name="Muller D."/>
            <person name="Noll T."/>
            <person name="Wienberg J."/>
            <person name="Jostock T."/>
            <person name="Leonard M."/>
            <person name="Grillari J."/>
            <person name="Tauch A."/>
            <person name="Goesmann A."/>
            <person name="Helk B."/>
            <person name="Mott J.E."/>
            <person name="Puhler A."/>
            <person name="Borth N."/>
        </authorList>
    </citation>
    <scope>NUCLEOTIDE SEQUENCE [LARGE SCALE GENOMIC DNA]</scope>
    <source>
        <strain evidence="2">17A/GY</strain>
    </source>
</reference>